<evidence type="ECO:0000256" key="1">
    <source>
        <dbReference type="SAM" id="MobiDB-lite"/>
    </source>
</evidence>
<comment type="caution">
    <text evidence="2">The sequence shown here is derived from an EMBL/GenBank/DDBJ whole genome shotgun (WGS) entry which is preliminary data.</text>
</comment>
<dbReference type="Proteomes" id="UP000255326">
    <property type="component" value="Unassembled WGS sequence"/>
</dbReference>
<feature type="region of interest" description="Disordered" evidence="1">
    <location>
        <begin position="18"/>
        <end position="38"/>
    </location>
</feature>
<keyword evidence="3" id="KW-1185">Reference proteome</keyword>
<dbReference type="AlphaFoldDB" id="A0A370G892"/>
<gene>
    <name evidence="2" type="ORF">DFR59_1138</name>
</gene>
<evidence type="ECO:0000313" key="3">
    <source>
        <dbReference type="Proteomes" id="UP000255326"/>
    </source>
</evidence>
<protein>
    <submittedName>
        <fullName evidence="2">Uncharacterized protein</fullName>
    </submittedName>
</protein>
<organism evidence="2 3">
    <name type="scientific">Falsibacillus pallidus</name>
    <dbReference type="NCBI Taxonomy" id="493781"/>
    <lineage>
        <taxon>Bacteria</taxon>
        <taxon>Bacillati</taxon>
        <taxon>Bacillota</taxon>
        <taxon>Bacilli</taxon>
        <taxon>Bacillales</taxon>
        <taxon>Bacillaceae</taxon>
        <taxon>Falsibacillus</taxon>
    </lineage>
</organism>
<evidence type="ECO:0000313" key="2">
    <source>
        <dbReference type="EMBL" id="RDI39987.1"/>
    </source>
</evidence>
<reference evidence="2 3" key="1">
    <citation type="submission" date="2018-07" db="EMBL/GenBank/DDBJ databases">
        <title>Genomic Encyclopedia of Type Strains, Phase IV (KMG-IV): sequencing the most valuable type-strain genomes for metagenomic binning, comparative biology and taxonomic classification.</title>
        <authorList>
            <person name="Goeker M."/>
        </authorList>
    </citation>
    <scope>NUCLEOTIDE SEQUENCE [LARGE SCALE GENOMIC DNA]</scope>
    <source>
        <strain evidence="2 3">DSM 25281</strain>
    </source>
</reference>
<sequence length="38" mass="4235">MLLFIYSQDKTGVKSVQLQPLEELPSENSDKSDLNAPV</sequence>
<name>A0A370G892_9BACI</name>
<feature type="compositionally biased region" description="Basic and acidic residues" evidence="1">
    <location>
        <begin position="28"/>
        <end position="38"/>
    </location>
</feature>
<proteinExistence type="predicted"/>
<accession>A0A370G892</accession>
<dbReference type="EMBL" id="QQAY01000013">
    <property type="protein sequence ID" value="RDI39987.1"/>
    <property type="molecule type" value="Genomic_DNA"/>
</dbReference>